<protein>
    <submittedName>
        <fullName evidence="2">Uncharacterized protein</fullName>
    </submittedName>
</protein>
<keyword evidence="3" id="KW-1185">Reference proteome</keyword>
<accession>L1KZ78</accession>
<gene>
    <name evidence="2" type="ORF">STRIP9103_06985</name>
</gene>
<name>L1KZ78_9ACTN</name>
<evidence type="ECO:0000256" key="1">
    <source>
        <dbReference type="SAM" id="MobiDB-lite"/>
    </source>
</evidence>
<dbReference type="AlphaFoldDB" id="L1KZ78"/>
<feature type="non-terminal residue" evidence="2">
    <location>
        <position position="21"/>
    </location>
</feature>
<dbReference type="Proteomes" id="UP000010411">
    <property type="component" value="Unassembled WGS sequence"/>
</dbReference>
<evidence type="ECO:0000313" key="2">
    <source>
        <dbReference type="EMBL" id="EKX66136.1"/>
    </source>
</evidence>
<organism evidence="2 3">
    <name type="scientific">Streptomyces ipomoeae 91-03</name>
    <dbReference type="NCBI Taxonomy" id="698759"/>
    <lineage>
        <taxon>Bacteria</taxon>
        <taxon>Bacillati</taxon>
        <taxon>Actinomycetota</taxon>
        <taxon>Actinomycetes</taxon>
        <taxon>Kitasatosporales</taxon>
        <taxon>Streptomycetaceae</taxon>
        <taxon>Streptomyces</taxon>
    </lineage>
</organism>
<dbReference type="EMBL" id="AEJC01000241">
    <property type="protein sequence ID" value="EKX66136.1"/>
    <property type="molecule type" value="Genomic_DNA"/>
</dbReference>
<feature type="region of interest" description="Disordered" evidence="1">
    <location>
        <begin position="1"/>
        <end position="21"/>
    </location>
</feature>
<proteinExistence type="predicted"/>
<reference evidence="2 3" key="1">
    <citation type="submission" date="2012-11" db="EMBL/GenBank/DDBJ databases">
        <authorList>
            <person name="Huguet-Tapia J.C."/>
            <person name="Durkin A.S."/>
            <person name="Pettis G.S."/>
            <person name="Badger J.H."/>
        </authorList>
    </citation>
    <scope>NUCLEOTIDE SEQUENCE [LARGE SCALE GENOMIC DNA]</scope>
    <source>
        <strain evidence="2 3">91-03</strain>
    </source>
</reference>
<sequence>MGRARGLSGARGTARATTHHP</sequence>
<evidence type="ECO:0000313" key="3">
    <source>
        <dbReference type="Proteomes" id="UP000010411"/>
    </source>
</evidence>
<comment type="caution">
    <text evidence="2">The sequence shown here is derived from an EMBL/GenBank/DDBJ whole genome shotgun (WGS) entry which is preliminary data.</text>
</comment>